<feature type="compositionally biased region" description="Basic and acidic residues" evidence="1">
    <location>
        <begin position="1"/>
        <end position="12"/>
    </location>
</feature>
<evidence type="ECO:0000313" key="4">
    <source>
        <dbReference type="Proteomes" id="UP000078595"/>
    </source>
</evidence>
<dbReference type="AlphaFoldDB" id="A0A1A5ZZC0"/>
<gene>
    <name evidence="2" type="ORF">I303_06723</name>
    <name evidence="3" type="ORF">I303_107320</name>
</gene>
<protein>
    <submittedName>
        <fullName evidence="2">Uncharacterized protein</fullName>
    </submittedName>
</protein>
<evidence type="ECO:0000313" key="3">
    <source>
        <dbReference type="EMBL" id="WWC64709.1"/>
    </source>
</evidence>
<feature type="compositionally biased region" description="Low complexity" evidence="1">
    <location>
        <begin position="192"/>
        <end position="201"/>
    </location>
</feature>
<evidence type="ECO:0000256" key="1">
    <source>
        <dbReference type="SAM" id="MobiDB-lite"/>
    </source>
</evidence>
<reference evidence="2" key="1">
    <citation type="submission" date="2013-07" db="EMBL/GenBank/DDBJ databases">
        <title>The Genome Sequence of Cryptococcus dejecticola CBS10117.</title>
        <authorList>
            <consortium name="The Broad Institute Genome Sequencing Platform"/>
            <person name="Cuomo C."/>
            <person name="Litvintseva A."/>
            <person name="Chen Y."/>
            <person name="Heitman J."/>
            <person name="Sun S."/>
            <person name="Springer D."/>
            <person name="Dromer F."/>
            <person name="Young S.K."/>
            <person name="Zeng Q."/>
            <person name="Gargeya S."/>
            <person name="Fitzgerald M."/>
            <person name="Abouelleil A."/>
            <person name="Alvarado L."/>
            <person name="Berlin A.M."/>
            <person name="Chapman S.B."/>
            <person name="Dewar J."/>
            <person name="Goldberg J."/>
            <person name="Griggs A."/>
            <person name="Gujja S."/>
            <person name="Hansen M."/>
            <person name="Howarth C."/>
            <person name="Imamovic A."/>
            <person name="Larimer J."/>
            <person name="McCowan C."/>
            <person name="Murphy C."/>
            <person name="Pearson M."/>
            <person name="Priest M."/>
            <person name="Roberts A."/>
            <person name="Saif S."/>
            <person name="Shea T."/>
            <person name="Sykes S."/>
            <person name="Wortman J."/>
            <person name="Nusbaum C."/>
            <person name="Birren B."/>
        </authorList>
    </citation>
    <scope>NUCLEOTIDE SEQUENCE [LARGE SCALE GENOMIC DNA]</scope>
    <source>
        <strain evidence="2">CBS 10117</strain>
    </source>
</reference>
<feature type="compositionally biased region" description="Basic and acidic residues" evidence="1">
    <location>
        <begin position="207"/>
        <end position="221"/>
    </location>
</feature>
<dbReference type="Proteomes" id="UP000078595">
    <property type="component" value="Chromosome 9"/>
</dbReference>
<feature type="compositionally biased region" description="Basic and acidic residues" evidence="1">
    <location>
        <begin position="21"/>
        <end position="37"/>
    </location>
</feature>
<feature type="region of interest" description="Disordered" evidence="1">
    <location>
        <begin position="146"/>
        <end position="221"/>
    </location>
</feature>
<proteinExistence type="predicted"/>
<dbReference type="KEGG" id="kdj:28970422"/>
<reference evidence="3" key="2">
    <citation type="submission" date="2013-07" db="EMBL/GenBank/DDBJ databases">
        <authorList>
            <consortium name="The Broad Institute Genome Sequencing Platform"/>
            <person name="Cuomo C."/>
            <person name="Litvintseva A."/>
            <person name="Chen Y."/>
            <person name="Heitman J."/>
            <person name="Sun S."/>
            <person name="Springer D."/>
            <person name="Dromer F."/>
            <person name="Young S.K."/>
            <person name="Zeng Q."/>
            <person name="Gargeya S."/>
            <person name="Fitzgerald M."/>
            <person name="Abouelleil A."/>
            <person name="Alvarado L."/>
            <person name="Berlin A.M."/>
            <person name="Chapman S.B."/>
            <person name="Dewar J."/>
            <person name="Goldberg J."/>
            <person name="Griggs A."/>
            <person name="Gujja S."/>
            <person name="Hansen M."/>
            <person name="Howarth C."/>
            <person name="Imamovic A."/>
            <person name="Larimer J."/>
            <person name="McCowan C."/>
            <person name="Murphy C."/>
            <person name="Pearson M."/>
            <person name="Priest M."/>
            <person name="Roberts A."/>
            <person name="Saif S."/>
            <person name="Shea T."/>
            <person name="Sykes S."/>
            <person name="Wortman J."/>
            <person name="Nusbaum C."/>
            <person name="Birren B."/>
        </authorList>
    </citation>
    <scope>NUCLEOTIDE SEQUENCE</scope>
    <source>
        <strain evidence="3">CBS 10117</strain>
    </source>
</reference>
<dbReference type="GeneID" id="28970422"/>
<organism evidence="2">
    <name type="scientific">Kwoniella dejecticola CBS 10117</name>
    <dbReference type="NCBI Taxonomy" id="1296121"/>
    <lineage>
        <taxon>Eukaryota</taxon>
        <taxon>Fungi</taxon>
        <taxon>Dikarya</taxon>
        <taxon>Basidiomycota</taxon>
        <taxon>Agaricomycotina</taxon>
        <taxon>Tremellomycetes</taxon>
        <taxon>Tremellales</taxon>
        <taxon>Cryptococcaceae</taxon>
        <taxon>Kwoniella</taxon>
    </lineage>
</organism>
<dbReference type="EMBL" id="KI894034">
    <property type="protein sequence ID" value="OBR83164.1"/>
    <property type="molecule type" value="Genomic_DNA"/>
</dbReference>
<accession>A0A1A5ZZC0</accession>
<reference evidence="3" key="3">
    <citation type="submission" date="2024-02" db="EMBL/GenBank/DDBJ databases">
        <title>Comparative genomics of Cryptococcus and Kwoniella reveals pathogenesis evolution and contrasting modes of karyotype evolution via chromosome fusion or intercentromeric recombination.</title>
        <authorList>
            <person name="Coelho M.A."/>
            <person name="David-Palma M."/>
            <person name="Shea T."/>
            <person name="Bowers K."/>
            <person name="McGinley-Smith S."/>
            <person name="Mohammad A.W."/>
            <person name="Gnirke A."/>
            <person name="Yurkov A.M."/>
            <person name="Nowrousian M."/>
            <person name="Sun S."/>
            <person name="Cuomo C.A."/>
            <person name="Heitman J."/>
        </authorList>
    </citation>
    <scope>NUCLEOTIDE SEQUENCE</scope>
    <source>
        <strain evidence="3">CBS 10117</strain>
    </source>
</reference>
<evidence type="ECO:0000313" key="2">
    <source>
        <dbReference type="EMBL" id="OBR83164.1"/>
    </source>
</evidence>
<dbReference type="EMBL" id="CP144538">
    <property type="protein sequence ID" value="WWC64709.1"/>
    <property type="molecule type" value="Genomic_DNA"/>
</dbReference>
<keyword evidence="4" id="KW-1185">Reference proteome</keyword>
<sequence length="221" mass="24710">MRSLGDHREPHHGVSQPFIRGRADSRRGGYPRVDRPGGPRAIFDVKIQENTFDGSVQAIITEESGNNAPPVTASLIIGDNPPSRVLYRLDPARLSQTPASAWVESLNTARWIREIYPRMSQSELYEWSSEADRELYAIHNTVAGRMSQNGYGRGSVEEVFDDSEPESFGSRSDHASRSNQTSRHGSSRQRRSPGSGNPSRQGRSRRSREDGQNPKDLGEFF</sequence>
<dbReference type="VEuPathDB" id="FungiDB:I303_06723"/>
<dbReference type="RefSeq" id="XP_018261006.1">
    <property type="nucleotide sequence ID" value="XM_018410003.1"/>
</dbReference>
<name>A0A1A5ZZC0_9TREE</name>
<feature type="region of interest" description="Disordered" evidence="1">
    <location>
        <begin position="1"/>
        <end position="39"/>
    </location>
</feature>